<dbReference type="CDD" id="cd01823">
    <property type="entry name" value="SEST_like"/>
    <property type="match status" value="1"/>
</dbReference>
<sequence>MQAANSRRRYGRLAGAVAVVVLLAGLGAGPAQANPTTTKPTDVYVALGDSYAAGTGGSSPAPGSSPGCHQSLDSYAALLGGLNLGCFGATSLAVKAGLDNLSPTDPAAIALGSSTEVSVTVGGNDVGTGAVAMACTSGDALACASAVQGVANALPALPANITAMVQSIRQKAPRAQIVLTGYPRLFTVGPKMPPAQKELATTLNVMADQLNATISGAASAAGVGYVSVTERFTGHGIGSNNPWIHYTQPSPLDPPELALENFHPNDAGYSQGYRTAVNSALKK</sequence>
<dbReference type="InterPro" id="IPR013830">
    <property type="entry name" value="SGNH_hydro"/>
</dbReference>
<dbReference type="GO" id="GO:0016787">
    <property type="term" value="F:hydrolase activity"/>
    <property type="evidence" value="ECO:0007669"/>
    <property type="project" value="UniProtKB-KW"/>
</dbReference>
<comment type="caution">
    <text evidence="3">The sequence shown here is derived from an EMBL/GenBank/DDBJ whole genome shotgun (WGS) entry which is preliminary data.</text>
</comment>
<dbReference type="PANTHER" id="PTHR37981:SF1">
    <property type="entry name" value="SGNH HYDROLASE-TYPE ESTERASE DOMAIN-CONTAINING PROTEIN"/>
    <property type="match status" value="1"/>
</dbReference>
<dbReference type="PANTHER" id="PTHR37981">
    <property type="entry name" value="LIPASE 2"/>
    <property type="match status" value="1"/>
</dbReference>
<feature type="domain" description="SGNH hydrolase-type esterase" evidence="2">
    <location>
        <begin position="46"/>
        <end position="269"/>
    </location>
</feature>
<dbReference type="InterPro" id="IPR036514">
    <property type="entry name" value="SGNH_hydro_sf"/>
</dbReference>
<organism evidence="3 4">
    <name type="scientific">Arthrobacter gyeryongensis</name>
    <dbReference type="NCBI Taxonomy" id="1650592"/>
    <lineage>
        <taxon>Bacteria</taxon>
        <taxon>Bacillati</taxon>
        <taxon>Actinomycetota</taxon>
        <taxon>Actinomycetes</taxon>
        <taxon>Micrococcales</taxon>
        <taxon>Micrococcaceae</taxon>
        <taxon>Arthrobacter</taxon>
    </lineage>
</organism>
<dbReference type="InterPro" id="IPR037460">
    <property type="entry name" value="SEST-like"/>
</dbReference>
<feature type="chain" id="PRO_5046890128" evidence="1">
    <location>
        <begin position="34"/>
        <end position="283"/>
    </location>
</feature>
<dbReference type="SUPFAM" id="SSF52266">
    <property type="entry name" value="SGNH hydrolase"/>
    <property type="match status" value="1"/>
</dbReference>
<keyword evidence="4" id="KW-1185">Reference proteome</keyword>
<dbReference type="PROSITE" id="PS51318">
    <property type="entry name" value="TAT"/>
    <property type="match status" value="1"/>
</dbReference>
<dbReference type="Proteomes" id="UP001500200">
    <property type="component" value="Unassembled WGS sequence"/>
</dbReference>
<evidence type="ECO:0000313" key="4">
    <source>
        <dbReference type="Proteomes" id="UP001500200"/>
    </source>
</evidence>
<proteinExistence type="predicted"/>
<dbReference type="InterPro" id="IPR006311">
    <property type="entry name" value="TAT_signal"/>
</dbReference>
<dbReference type="Pfam" id="PF13472">
    <property type="entry name" value="Lipase_GDSL_2"/>
    <property type="match status" value="1"/>
</dbReference>
<keyword evidence="3" id="KW-0378">Hydrolase</keyword>
<keyword evidence="1" id="KW-0732">Signal</keyword>
<gene>
    <name evidence="3" type="ORF">GCM10023346_17860</name>
</gene>
<reference evidence="4" key="1">
    <citation type="journal article" date="2019" name="Int. J. Syst. Evol. Microbiol.">
        <title>The Global Catalogue of Microorganisms (GCM) 10K type strain sequencing project: providing services to taxonomists for standard genome sequencing and annotation.</title>
        <authorList>
            <consortium name="The Broad Institute Genomics Platform"/>
            <consortium name="The Broad Institute Genome Sequencing Center for Infectious Disease"/>
            <person name="Wu L."/>
            <person name="Ma J."/>
        </authorList>
    </citation>
    <scope>NUCLEOTIDE SEQUENCE [LARGE SCALE GENOMIC DNA]</scope>
    <source>
        <strain evidence="4">JCM 18514</strain>
    </source>
</reference>
<dbReference type="EMBL" id="BAABKK010000010">
    <property type="protein sequence ID" value="GAA5193321.1"/>
    <property type="molecule type" value="Genomic_DNA"/>
</dbReference>
<evidence type="ECO:0000313" key="3">
    <source>
        <dbReference type="EMBL" id="GAA5193321.1"/>
    </source>
</evidence>
<protein>
    <submittedName>
        <fullName evidence="3">SGNH/GDSL hydrolase family protein</fullName>
    </submittedName>
</protein>
<evidence type="ECO:0000259" key="2">
    <source>
        <dbReference type="Pfam" id="PF13472"/>
    </source>
</evidence>
<name>A0ABP9SA32_9MICC</name>
<dbReference type="RefSeq" id="WP_345448974.1">
    <property type="nucleotide sequence ID" value="NZ_BAABKK010000010.1"/>
</dbReference>
<evidence type="ECO:0000256" key="1">
    <source>
        <dbReference type="SAM" id="SignalP"/>
    </source>
</evidence>
<feature type="signal peptide" evidence="1">
    <location>
        <begin position="1"/>
        <end position="33"/>
    </location>
</feature>
<accession>A0ABP9SA32</accession>
<dbReference type="Gene3D" id="3.40.50.1110">
    <property type="entry name" value="SGNH hydrolase"/>
    <property type="match status" value="1"/>
</dbReference>